<sequence>MLRAMLPGRMLSPADEVRFRATFDSTARTYRSELWIALMVGMALLVVFDRAFFDAAHTLTHKPELIVVGVVLPMLLRWASSRSTRAARWSTPLYVTSVYLDVAVLLAVRVQTSDGAFESVPMLAPLAVLLSLLLVQIRFEVLVPLLLVGFAGIAVTESSRSAWTPSSQIELFAAAVVTIIPIGTVYSHERTQRTTWLVEQALYAAARTDALTGVGNRLALDEHLSEMSTADTIAVAVYDVDEFKRYNDDFGHPAGDDCLAAIGDVLASSTGARPAEFAARLSGEEFVVVWRDIPASEVVTRAEALQAAIGAIEPMGSADRPVTVSAGVVLPVDVVGRQLSDVVALADAALYSAKQSGRNRVAIAETGVARSEDRRPWTFSTAPAAERPADDIEPRGRVSDSAPRPTKPASCTSTTP</sequence>
<comment type="caution">
    <text evidence="4">The sequence shown here is derived from an EMBL/GenBank/DDBJ whole genome shotgun (WGS) entry which is preliminary data.</text>
</comment>
<dbReference type="GO" id="GO:0005886">
    <property type="term" value="C:plasma membrane"/>
    <property type="evidence" value="ECO:0007669"/>
    <property type="project" value="TreeGrafter"/>
</dbReference>
<name>A0A7I9V8Q1_9ACTN</name>
<dbReference type="SMART" id="SM00267">
    <property type="entry name" value="GGDEF"/>
    <property type="match status" value="1"/>
</dbReference>
<dbReference type="AlphaFoldDB" id="A0A7I9V8Q1"/>
<dbReference type="GO" id="GO:0052621">
    <property type="term" value="F:diguanylate cyclase activity"/>
    <property type="evidence" value="ECO:0007669"/>
    <property type="project" value="TreeGrafter"/>
</dbReference>
<feature type="region of interest" description="Disordered" evidence="1">
    <location>
        <begin position="372"/>
        <end position="416"/>
    </location>
</feature>
<reference evidence="5" key="1">
    <citation type="submission" date="2019-06" db="EMBL/GenBank/DDBJ databases">
        <title>Gordonia isolated from sludge of a wastewater treatment plant.</title>
        <authorList>
            <person name="Tamura T."/>
            <person name="Aoyama K."/>
            <person name="Kang Y."/>
            <person name="Saito S."/>
            <person name="Akiyama N."/>
            <person name="Yazawa K."/>
            <person name="Gonoi T."/>
            <person name="Mikami Y."/>
        </authorList>
    </citation>
    <scope>NUCLEOTIDE SEQUENCE [LARGE SCALE GENOMIC DNA]</scope>
    <source>
        <strain evidence="5">NBRC 107696</strain>
    </source>
</reference>
<keyword evidence="2" id="KW-0472">Membrane</keyword>
<keyword evidence="2" id="KW-1133">Transmembrane helix</keyword>
<keyword evidence="2" id="KW-0812">Transmembrane</keyword>
<dbReference type="InterPro" id="IPR000160">
    <property type="entry name" value="GGDEF_dom"/>
</dbReference>
<dbReference type="CDD" id="cd01949">
    <property type="entry name" value="GGDEF"/>
    <property type="match status" value="1"/>
</dbReference>
<dbReference type="Proteomes" id="UP000444960">
    <property type="component" value="Unassembled WGS sequence"/>
</dbReference>
<feature type="compositionally biased region" description="Basic and acidic residues" evidence="1">
    <location>
        <begin position="387"/>
        <end position="398"/>
    </location>
</feature>
<dbReference type="Pfam" id="PF00990">
    <property type="entry name" value="GGDEF"/>
    <property type="match status" value="1"/>
</dbReference>
<dbReference type="SUPFAM" id="SSF55073">
    <property type="entry name" value="Nucleotide cyclase"/>
    <property type="match status" value="1"/>
</dbReference>
<feature type="transmembrane region" description="Helical" evidence="2">
    <location>
        <begin position="116"/>
        <end position="135"/>
    </location>
</feature>
<evidence type="ECO:0000256" key="1">
    <source>
        <dbReference type="SAM" id="MobiDB-lite"/>
    </source>
</evidence>
<protein>
    <recommendedName>
        <fullName evidence="3">GGDEF domain-containing protein</fullName>
    </recommendedName>
</protein>
<dbReference type="PROSITE" id="PS50887">
    <property type="entry name" value="GGDEF"/>
    <property type="match status" value="1"/>
</dbReference>
<feature type="transmembrane region" description="Helical" evidence="2">
    <location>
        <begin position="92"/>
        <end position="110"/>
    </location>
</feature>
<dbReference type="GO" id="GO:0043709">
    <property type="term" value="P:cell adhesion involved in single-species biofilm formation"/>
    <property type="evidence" value="ECO:0007669"/>
    <property type="project" value="TreeGrafter"/>
</dbReference>
<evidence type="ECO:0000259" key="3">
    <source>
        <dbReference type="PROSITE" id="PS50887"/>
    </source>
</evidence>
<dbReference type="NCBIfam" id="TIGR00254">
    <property type="entry name" value="GGDEF"/>
    <property type="match status" value="1"/>
</dbReference>
<evidence type="ECO:0000256" key="2">
    <source>
        <dbReference type="SAM" id="Phobius"/>
    </source>
</evidence>
<dbReference type="InterPro" id="IPR050469">
    <property type="entry name" value="Diguanylate_Cyclase"/>
</dbReference>
<dbReference type="PANTHER" id="PTHR45138">
    <property type="entry name" value="REGULATORY COMPONENTS OF SENSORY TRANSDUCTION SYSTEM"/>
    <property type="match status" value="1"/>
</dbReference>
<organism evidence="4 5">
    <name type="scientific">Gordonia spumicola</name>
    <dbReference type="NCBI Taxonomy" id="589161"/>
    <lineage>
        <taxon>Bacteria</taxon>
        <taxon>Bacillati</taxon>
        <taxon>Actinomycetota</taxon>
        <taxon>Actinomycetes</taxon>
        <taxon>Mycobacteriales</taxon>
        <taxon>Gordoniaceae</taxon>
        <taxon>Gordonia</taxon>
    </lineage>
</organism>
<dbReference type="InterPro" id="IPR043128">
    <property type="entry name" value="Rev_trsase/Diguanyl_cyclase"/>
</dbReference>
<dbReference type="Gene3D" id="3.30.70.270">
    <property type="match status" value="1"/>
</dbReference>
<accession>A0A7I9V8Q1</accession>
<dbReference type="InterPro" id="IPR029787">
    <property type="entry name" value="Nucleotide_cyclase"/>
</dbReference>
<evidence type="ECO:0000313" key="5">
    <source>
        <dbReference type="Proteomes" id="UP000444960"/>
    </source>
</evidence>
<gene>
    <name evidence="4" type="ORF">nbrc107696_22040</name>
</gene>
<feature type="domain" description="GGDEF" evidence="3">
    <location>
        <begin position="231"/>
        <end position="366"/>
    </location>
</feature>
<proteinExistence type="predicted"/>
<evidence type="ECO:0000313" key="4">
    <source>
        <dbReference type="EMBL" id="GEE01758.1"/>
    </source>
</evidence>
<keyword evidence="5" id="KW-1185">Reference proteome</keyword>
<dbReference type="GO" id="GO:1902201">
    <property type="term" value="P:negative regulation of bacterial-type flagellum-dependent cell motility"/>
    <property type="evidence" value="ECO:0007669"/>
    <property type="project" value="TreeGrafter"/>
</dbReference>
<dbReference type="PANTHER" id="PTHR45138:SF9">
    <property type="entry name" value="DIGUANYLATE CYCLASE DGCM-RELATED"/>
    <property type="match status" value="1"/>
</dbReference>
<dbReference type="EMBL" id="BJOV01000003">
    <property type="protein sequence ID" value="GEE01758.1"/>
    <property type="molecule type" value="Genomic_DNA"/>
</dbReference>
<feature type="transmembrane region" description="Helical" evidence="2">
    <location>
        <begin position="34"/>
        <end position="53"/>
    </location>
</feature>